<gene>
    <name evidence="2" type="ORF">DFR58_104211</name>
</gene>
<proteinExistence type="predicted"/>
<evidence type="ECO:0000313" key="3">
    <source>
        <dbReference type="Proteomes" id="UP000253034"/>
    </source>
</evidence>
<accession>A0A369BEC3</accession>
<keyword evidence="1" id="KW-1133">Transmembrane helix</keyword>
<dbReference type="AlphaFoldDB" id="A0A369BEC3"/>
<evidence type="ECO:0000256" key="1">
    <source>
        <dbReference type="SAM" id="Phobius"/>
    </source>
</evidence>
<keyword evidence="3" id="KW-1185">Reference proteome</keyword>
<organism evidence="2 3">
    <name type="scientific">Anaerobacterium chartisolvens</name>
    <dbReference type="NCBI Taxonomy" id="1297424"/>
    <lineage>
        <taxon>Bacteria</taxon>
        <taxon>Bacillati</taxon>
        <taxon>Bacillota</taxon>
        <taxon>Clostridia</taxon>
        <taxon>Eubacteriales</taxon>
        <taxon>Oscillospiraceae</taxon>
        <taxon>Anaerobacterium</taxon>
    </lineage>
</organism>
<protein>
    <submittedName>
        <fullName evidence="2">Uncharacterized protein</fullName>
    </submittedName>
</protein>
<dbReference type="Proteomes" id="UP000253034">
    <property type="component" value="Unassembled WGS sequence"/>
</dbReference>
<keyword evidence="1" id="KW-0812">Transmembrane</keyword>
<name>A0A369BEC3_9FIRM</name>
<dbReference type="EMBL" id="QPJT01000004">
    <property type="protein sequence ID" value="RCX18936.1"/>
    <property type="molecule type" value="Genomic_DNA"/>
</dbReference>
<feature type="transmembrane region" description="Helical" evidence="1">
    <location>
        <begin position="12"/>
        <end position="33"/>
    </location>
</feature>
<comment type="caution">
    <text evidence="2">The sequence shown here is derived from an EMBL/GenBank/DDBJ whole genome shotgun (WGS) entry which is preliminary data.</text>
</comment>
<keyword evidence="1" id="KW-0472">Membrane</keyword>
<evidence type="ECO:0000313" key="2">
    <source>
        <dbReference type="EMBL" id="RCX18936.1"/>
    </source>
</evidence>
<reference evidence="2 3" key="1">
    <citation type="submission" date="2018-07" db="EMBL/GenBank/DDBJ databases">
        <title>Genomic Encyclopedia of Type Strains, Phase IV (KMG-IV): sequencing the most valuable type-strain genomes for metagenomic binning, comparative biology and taxonomic classification.</title>
        <authorList>
            <person name="Goeker M."/>
        </authorList>
    </citation>
    <scope>NUCLEOTIDE SEQUENCE [LARGE SCALE GENOMIC DNA]</scope>
    <source>
        <strain evidence="2 3">DSM 27016</strain>
    </source>
</reference>
<sequence length="34" mass="3852">MPDNARGWGSVLIWIIIIFLAVLIFCPAFFLGAW</sequence>